<dbReference type="EMBL" id="JAOYFB010000040">
    <property type="protein sequence ID" value="KAK4036839.1"/>
    <property type="molecule type" value="Genomic_DNA"/>
</dbReference>
<gene>
    <name evidence="1" type="ORF">OUZ56_028876</name>
</gene>
<name>A0ABR0B5A0_9CRUS</name>
<dbReference type="Proteomes" id="UP001234178">
    <property type="component" value="Unassembled WGS sequence"/>
</dbReference>
<accession>A0ABR0B5A0</accession>
<comment type="caution">
    <text evidence="1">The sequence shown here is derived from an EMBL/GenBank/DDBJ whole genome shotgun (WGS) entry which is preliminary data.</text>
</comment>
<sequence>MADETSSASSAFSPLSGGYLLIVLSEPHSEQHKQVLLEHLAKVHSPVVKKRDQGKRARSCAPELFGFAKI</sequence>
<organism evidence="1 2">
    <name type="scientific">Daphnia magna</name>
    <dbReference type="NCBI Taxonomy" id="35525"/>
    <lineage>
        <taxon>Eukaryota</taxon>
        <taxon>Metazoa</taxon>
        <taxon>Ecdysozoa</taxon>
        <taxon>Arthropoda</taxon>
        <taxon>Crustacea</taxon>
        <taxon>Branchiopoda</taxon>
        <taxon>Diplostraca</taxon>
        <taxon>Cladocera</taxon>
        <taxon>Anomopoda</taxon>
        <taxon>Daphniidae</taxon>
        <taxon>Daphnia</taxon>
    </lineage>
</organism>
<protein>
    <submittedName>
        <fullName evidence="1">Uncharacterized protein</fullName>
    </submittedName>
</protein>
<proteinExistence type="predicted"/>
<keyword evidence="2" id="KW-1185">Reference proteome</keyword>
<evidence type="ECO:0000313" key="2">
    <source>
        <dbReference type="Proteomes" id="UP001234178"/>
    </source>
</evidence>
<reference evidence="1 2" key="1">
    <citation type="journal article" date="2023" name="Nucleic Acids Res.">
        <title>The hologenome of Daphnia magna reveals possible DNA methylation and microbiome-mediated evolution of the host genome.</title>
        <authorList>
            <person name="Chaturvedi A."/>
            <person name="Li X."/>
            <person name="Dhandapani V."/>
            <person name="Marshall H."/>
            <person name="Kissane S."/>
            <person name="Cuenca-Cambronero M."/>
            <person name="Asole G."/>
            <person name="Calvet F."/>
            <person name="Ruiz-Romero M."/>
            <person name="Marangio P."/>
            <person name="Guigo R."/>
            <person name="Rago D."/>
            <person name="Mirbahai L."/>
            <person name="Eastwood N."/>
            <person name="Colbourne J.K."/>
            <person name="Zhou J."/>
            <person name="Mallon E."/>
            <person name="Orsini L."/>
        </authorList>
    </citation>
    <scope>NUCLEOTIDE SEQUENCE [LARGE SCALE GENOMIC DNA]</scope>
    <source>
        <strain evidence="1">LRV0_1</strain>
    </source>
</reference>
<evidence type="ECO:0000313" key="1">
    <source>
        <dbReference type="EMBL" id="KAK4036839.1"/>
    </source>
</evidence>